<gene>
    <name evidence="1" type="ORF">LCGC14_3034130</name>
</gene>
<comment type="caution">
    <text evidence="1">The sequence shown here is derived from an EMBL/GenBank/DDBJ whole genome shotgun (WGS) entry which is preliminary data.</text>
</comment>
<protein>
    <submittedName>
        <fullName evidence="1">Uncharacterized protein</fullName>
    </submittedName>
</protein>
<name>A0A0F8XET4_9ZZZZ</name>
<accession>A0A0F8XET4</accession>
<dbReference type="EMBL" id="LAZR01063468">
    <property type="protein sequence ID" value="KKK59465.1"/>
    <property type="molecule type" value="Genomic_DNA"/>
</dbReference>
<sequence length="177" mass="19707">MTVRVIDAALLAEIQTGDFAPILLFKFEFDSGELRLWNGFRDLIFNSETYTGSGSFLAISKVEETQNLKASNLTLTLTGINASIISIAITEDYQGRPFTMWIGMMDSAGALVGTPLLIFKGEMDVMTLVDDGTTATIQLKVENDLVSLNRAKEFRYNDEDQELDFPGDRIFEFIPSL</sequence>
<organism evidence="1">
    <name type="scientific">marine sediment metagenome</name>
    <dbReference type="NCBI Taxonomy" id="412755"/>
    <lineage>
        <taxon>unclassified sequences</taxon>
        <taxon>metagenomes</taxon>
        <taxon>ecological metagenomes</taxon>
    </lineage>
</organism>
<dbReference type="AlphaFoldDB" id="A0A0F8XET4"/>
<feature type="non-terminal residue" evidence="1">
    <location>
        <position position="177"/>
    </location>
</feature>
<evidence type="ECO:0000313" key="1">
    <source>
        <dbReference type="EMBL" id="KKK59465.1"/>
    </source>
</evidence>
<proteinExistence type="predicted"/>
<reference evidence="1" key="1">
    <citation type="journal article" date="2015" name="Nature">
        <title>Complex archaea that bridge the gap between prokaryotes and eukaryotes.</title>
        <authorList>
            <person name="Spang A."/>
            <person name="Saw J.H."/>
            <person name="Jorgensen S.L."/>
            <person name="Zaremba-Niedzwiedzka K."/>
            <person name="Martijn J."/>
            <person name="Lind A.E."/>
            <person name="van Eijk R."/>
            <person name="Schleper C."/>
            <person name="Guy L."/>
            <person name="Ettema T.J."/>
        </authorList>
    </citation>
    <scope>NUCLEOTIDE SEQUENCE</scope>
</reference>